<reference evidence="2" key="1">
    <citation type="submission" date="2023-05" db="EMBL/GenBank/DDBJ databases">
        <authorList>
            <person name="Stuckert A."/>
        </authorList>
    </citation>
    <scope>NUCLEOTIDE SEQUENCE</scope>
</reference>
<organism evidence="2 3">
    <name type="scientific">Staurois parvus</name>
    <dbReference type="NCBI Taxonomy" id="386267"/>
    <lineage>
        <taxon>Eukaryota</taxon>
        <taxon>Metazoa</taxon>
        <taxon>Chordata</taxon>
        <taxon>Craniata</taxon>
        <taxon>Vertebrata</taxon>
        <taxon>Euteleostomi</taxon>
        <taxon>Amphibia</taxon>
        <taxon>Batrachia</taxon>
        <taxon>Anura</taxon>
        <taxon>Neobatrachia</taxon>
        <taxon>Ranoidea</taxon>
        <taxon>Ranidae</taxon>
        <taxon>Staurois</taxon>
    </lineage>
</organism>
<feature type="non-terminal residue" evidence="2">
    <location>
        <position position="102"/>
    </location>
</feature>
<feature type="transmembrane region" description="Helical" evidence="1">
    <location>
        <begin position="78"/>
        <end position="101"/>
    </location>
</feature>
<feature type="non-terminal residue" evidence="2">
    <location>
        <position position="1"/>
    </location>
</feature>
<gene>
    <name evidence="2" type="ORF">SPARVUS_LOCUS13251923</name>
</gene>
<name>A0ABN9G4C5_9NEOB</name>
<accession>A0ABN9G4C5</accession>
<evidence type="ECO:0000256" key="1">
    <source>
        <dbReference type="SAM" id="Phobius"/>
    </source>
</evidence>
<proteinExistence type="predicted"/>
<keyword evidence="1" id="KW-1133">Transmembrane helix</keyword>
<keyword evidence="3" id="KW-1185">Reference proteome</keyword>
<sequence>FSTRSGNTELHSGLPCSVAPGSLDHLPCPSLPRCPPCSIPGHLLRPMSASVFWVPFPASVGMYRGWNQREIQKFKNNVILFHIDFVPSALSGALPAFLLFFL</sequence>
<evidence type="ECO:0000313" key="3">
    <source>
        <dbReference type="Proteomes" id="UP001162483"/>
    </source>
</evidence>
<keyword evidence="1" id="KW-0472">Membrane</keyword>
<protein>
    <submittedName>
        <fullName evidence="2">Uncharacterized protein</fullName>
    </submittedName>
</protein>
<dbReference type="EMBL" id="CATNWA010017778">
    <property type="protein sequence ID" value="CAI9603052.1"/>
    <property type="molecule type" value="Genomic_DNA"/>
</dbReference>
<keyword evidence="1" id="KW-0812">Transmembrane</keyword>
<comment type="caution">
    <text evidence="2">The sequence shown here is derived from an EMBL/GenBank/DDBJ whole genome shotgun (WGS) entry which is preliminary data.</text>
</comment>
<evidence type="ECO:0000313" key="2">
    <source>
        <dbReference type="EMBL" id="CAI9603052.1"/>
    </source>
</evidence>
<dbReference type="Proteomes" id="UP001162483">
    <property type="component" value="Unassembled WGS sequence"/>
</dbReference>